<dbReference type="InterPro" id="IPR041027">
    <property type="entry name" value="FtsK_alpha"/>
</dbReference>
<evidence type="ECO:0000256" key="10">
    <source>
        <dbReference type="ARBA" id="ARBA00023125"/>
    </source>
</evidence>
<dbReference type="OrthoDB" id="9807790at2"/>
<feature type="transmembrane region" description="Helical" evidence="14">
    <location>
        <begin position="160"/>
        <end position="180"/>
    </location>
</feature>
<evidence type="ECO:0000256" key="3">
    <source>
        <dbReference type="ARBA" id="ARBA00022475"/>
    </source>
</evidence>
<reference evidence="17 18" key="2">
    <citation type="submission" date="2019-07" db="EMBL/GenBank/DDBJ databases">
        <title>Algibacter marinivivus sp. nov., isolated from the surface of a marine red alga.</title>
        <authorList>
            <person name="Zhong X."/>
            <person name="Xu W."/>
            <person name="Zhang Y."/>
            <person name="Zhang Q."/>
            <person name="Du Z."/>
        </authorList>
    </citation>
    <scope>NUCLEOTIDE SEQUENCE [LARGE SCALE GENOMIC DNA]</scope>
    <source>
        <strain evidence="17 18">RU-4-M-4</strain>
    </source>
</reference>
<evidence type="ECO:0000256" key="11">
    <source>
        <dbReference type="ARBA" id="ARBA00023136"/>
    </source>
</evidence>
<keyword evidence="12" id="KW-0131">Cell cycle</keyword>
<dbReference type="InterPro" id="IPR025199">
    <property type="entry name" value="FtsK_4TM"/>
</dbReference>
<evidence type="ECO:0000256" key="6">
    <source>
        <dbReference type="ARBA" id="ARBA00022741"/>
    </source>
</evidence>
<dbReference type="GO" id="GO:0007059">
    <property type="term" value="P:chromosome segregation"/>
    <property type="evidence" value="ECO:0007669"/>
    <property type="project" value="UniProtKB-KW"/>
</dbReference>
<evidence type="ECO:0000256" key="8">
    <source>
        <dbReference type="ARBA" id="ARBA00022840"/>
    </source>
</evidence>
<evidence type="ECO:0000256" key="4">
    <source>
        <dbReference type="ARBA" id="ARBA00022618"/>
    </source>
</evidence>
<evidence type="ECO:0000256" key="12">
    <source>
        <dbReference type="ARBA" id="ARBA00023306"/>
    </source>
</evidence>
<dbReference type="RefSeq" id="WP_144117340.1">
    <property type="nucleotide sequence ID" value="NZ_JACHGE010000002.1"/>
</dbReference>
<dbReference type="PANTHER" id="PTHR22683">
    <property type="entry name" value="SPORULATION PROTEIN RELATED"/>
    <property type="match status" value="1"/>
</dbReference>
<dbReference type="Pfam" id="PF09397">
    <property type="entry name" value="FtsK_gamma"/>
    <property type="match status" value="1"/>
</dbReference>
<dbReference type="InterPro" id="IPR018541">
    <property type="entry name" value="Ftsk_gamma"/>
</dbReference>
<dbReference type="SUPFAM" id="SSF46785">
    <property type="entry name" value="Winged helix' DNA-binding domain"/>
    <property type="match status" value="1"/>
</dbReference>
<evidence type="ECO:0000313" key="17">
    <source>
        <dbReference type="EMBL" id="TSJ74291.1"/>
    </source>
</evidence>
<evidence type="ECO:0000259" key="15">
    <source>
        <dbReference type="PROSITE" id="PS50901"/>
    </source>
</evidence>
<dbReference type="InterPro" id="IPR036388">
    <property type="entry name" value="WH-like_DNA-bd_sf"/>
</dbReference>
<dbReference type="Pfam" id="PF17854">
    <property type="entry name" value="FtsK_alpha"/>
    <property type="match status" value="1"/>
</dbReference>
<comment type="subcellular location">
    <subcellularLocation>
        <location evidence="1">Cell membrane</location>
        <topology evidence="1">Multi-pass membrane protein</topology>
    </subcellularLocation>
</comment>
<organism evidence="16 19">
    <name type="scientific">Algibacter amylolyticus</name>
    <dbReference type="NCBI Taxonomy" id="1608400"/>
    <lineage>
        <taxon>Bacteria</taxon>
        <taxon>Pseudomonadati</taxon>
        <taxon>Bacteroidota</taxon>
        <taxon>Flavobacteriia</taxon>
        <taxon>Flavobacteriales</taxon>
        <taxon>Flavobacteriaceae</taxon>
        <taxon>Algibacter</taxon>
    </lineage>
</organism>
<evidence type="ECO:0000256" key="7">
    <source>
        <dbReference type="ARBA" id="ARBA00022829"/>
    </source>
</evidence>
<evidence type="ECO:0000313" key="16">
    <source>
        <dbReference type="EMBL" id="KAA5823803.1"/>
    </source>
</evidence>
<dbReference type="GO" id="GO:0005524">
    <property type="term" value="F:ATP binding"/>
    <property type="evidence" value="ECO:0007669"/>
    <property type="project" value="UniProtKB-UniRule"/>
</dbReference>
<dbReference type="InterPro" id="IPR027417">
    <property type="entry name" value="P-loop_NTPase"/>
</dbReference>
<dbReference type="GO" id="GO:0005886">
    <property type="term" value="C:plasma membrane"/>
    <property type="evidence" value="ECO:0007669"/>
    <property type="project" value="UniProtKB-SubCell"/>
</dbReference>
<name>A0A5M7B2M1_9FLAO</name>
<reference evidence="16 19" key="1">
    <citation type="journal article" date="2015" name="Int. J. Syst. Evol. Microbiol.">
        <title>Algibacter amylolyticus sp. nov., isolated from intertidal sediment.</title>
        <authorList>
            <person name="Zhang D.C."/>
            <person name="Wu J."/>
            <person name="Neuner K."/>
            <person name="Yao J."/>
            <person name="Margesin R."/>
        </authorList>
    </citation>
    <scope>NUCLEOTIDE SEQUENCE [LARGE SCALE GENOMIC DNA]</scope>
    <source>
        <strain evidence="16 19">RU-4-M-4</strain>
    </source>
</reference>
<proteinExistence type="inferred from homology"/>
<dbReference type="Gene3D" id="3.40.50.300">
    <property type="entry name" value="P-loop containing nucleotide triphosphate hydrolases"/>
    <property type="match status" value="1"/>
</dbReference>
<evidence type="ECO:0000256" key="1">
    <source>
        <dbReference type="ARBA" id="ARBA00004651"/>
    </source>
</evidence>
<evidence type="ECO:0000256" key="9">
    <source>
        <dbReference type="ARBA" id="ARBA00022989"/>
    </source>
</evidence>
<keyword evidence="5 14" id="KW-0812">Transmembrane</keyword>
<dbReference type="SUPFAM" id="SSF52540">
    <property type="entry name" value="P-loop containing nucleoside triphosphate hydrolases"/>
    <property type="match status" value="1"/>
</dbReference>
<dbReference type="GO" id="GO:0003677">
    <property type="term" value="F:DNA binding"/>
    <property type="evidence" value="ECO:0007669"/>
    <property type="project" value="UniProtKB-KW"/>
</dbReference>
<keyword evidence="9 14" id="KW-1133">Transmembrane helix</keyword>
<keyword evidence="3" id="KW-1003">Cell membrane</keyword>
<protein>
    <submittedName>
        <fullName evidence="16">DNA translocase FtsK</fullName>
    </submittedName>
</protein>
<evidence type="ECO:0000256" key="2">
    <source>
        <dbReference type="ARBA" id="ARBA00006474"/>
    </source>
</evidence>
<dbReference type="EMBL" id="VMBF01000008">
    <property type="protein sequence ID" value="TSJ74291.1"/>
    <property type="molecule type" value="Genomic_DNA"/>
</dbReference>
<keyword evidence="8 13" id="KW-0067">ATP-binding</keyword>
<dbReference type="InterPro" id="IPR050206">
    <property type="entry name" value="FtsK/SpoIIIE/SftA"/>
</dbReference>
<accession>A0A5M7B2M1</accession>
<comment type="caution">
    <text evidence="16">The sequence shown here is derived from an EMBL/GenBank/DDBJ whole genome shotgun (WGS) entry which is preliminary data.</text>
</comment>
<keyword evidence="4" id="KW-0132">Cell division</keyword>
<evidence type="ECO:0000256" key="14">
    <source>
        <dbReference type="SAM" id="Phobius"/>
    </source>
</evidence>
<reference evidence="16" key="3">
    <citation type="submission" date="2019-09" db="EMBL/GenBank/DDBJ databases">
        <authorList>
            <person name="Zhang D.-C."/>
        </authorList>
    </citation>
    <scope>NUCLEOTIDE SEQUENCE</scope>
    <source>
        <strain evidence="16">RU-4-M-4</strain>
    </source>
</reference>
<dbReference type="SMART" id="SM00843">
    <property type="entry name" value="Ftsk_gamma"/>
    <property type="match status" value="1"/>
</dbReference>
<dbReference type="InterPro" id="IPR002543">
    <property type="entry name" value="FtsK_dom"/>
</dbReference>
<feature type="binding site" evidence="13">
    <location>
        <begin position="468"/>
        <end position="475"/>
    </location>
    <ligand>
        <name>ATP</name>
        <dbReference type="ChEBI" id="CHEBI:30616"/>
    </ligand>
</feature>
<keyword evidence="11 14" id="KW-0472">Membrane</keyword>
<dbReference type="PANTHER" id="PTHR22683:SF41">
    <property type="entry name" value="DNA TRANSLOCASE FTSK"/>
    <property type="match status" value="1"/>
</dbReference>
<dbReference type="Proteomes" id="UP000322315">
    <property type="component" value="Unassembled WGS sequence"/>
</dbReference>
<dbReference type="Pfam" id="PF01580">
    <property type="entry name" value="FtsK_SpoIIIE"/>
    <property type="match status" value="1"/>
</dbReference>
<dbReference type="AlphaFoldDB" id="A0A5M7B2M1"/>
<keyword evidence="7" id="KW-0159">Chromosome partition</keyword>
<dbReference type="Gene3D" id="1.10.10.10">
    <property type="entry name" value="Winged helix-like DNA-binding domain superfamily/Winged helix DNA-binding domain"/>
    <property type="match status" value="1"/>
</dbReference>
<dbReference type="GO" id="GO:0051301">
    <property type="term" value="P:cell division"/>
    <property type="evidence" value="ECO:0007669"/>
    <property type="project" value="UniProtKB-KW"/>
</dbReference>
<feature type="transmembrane region" description="Helical" evidence="14">
    <location>
        <begin position="29"/>
        <end position="51"/>
    </location>
</feature>
<sequence length="804" mass="89113">MAKSKPKTKKEPRKKLKAPSFKLSSQQKLVLGSFLVITGLLLFIAFVSFLFTGEIDQSTLSDFTSREVKTQNWLSKSGAWLSDFFIQRGFGVASFIFSGLIFLSGVYVLMNLATTKLRKHWFWGVLIIIWLSILFGFFGNKNDILGGVVGFEINSFLQDYIGKIGTALLLLFGLITYLAIRFKVTFESITNLFKSAKKDIKDELQDMKDDVVVPFDNSLSDEAEAIKTAHELALETKTPEPKPIVTEPKPVVTKPKIETAPLEVKLPEPEIEEEPEALEIKVEEVIEEGSENDNLANKLVEDFGQFDPTLELSKYQYPPLDLLKKYDTEGITINQEELEENKNKIVDTLNNYKIGISSIKATIGPTVTLYEIVPEAGIRISKIKNLEDDIALSLAALGIRIIAPIPGKGTIGIEVPNKNSTIVSMRSVIASKKFQASEMHLPIALGKTISNETFVVDLAKMPHLLMAGATGQGKSVGLNAVLTSLLYKKHPAEVKFVLVDPKKVELTLFNKIERHYLAKLPDEADAIITDNTKVIHTLNSLCIEMDNRYEMLKNALCRNIAEYNVKFKARKLNPNDGHQYLPYIVLVVDEFADLIMTAGKEVETPVARLAQLARAIGIHLIIATQRPSVNVITGIIKANFPARIAFRVSSKIDSRTILDAGGADQLIGRGDMLYTQGNDMIRIQCAFVDTPEVEKIVDFIGAQKAYPDAYLLPEYVGEESGTSLDIDISDRDKLFKDAAIVIVTAQQGSASLLQRKLKLGYNRAGRIIDQLEAAGIVGPFEGSKARQVLVTDLIALDQHLENEI</sequence>
<dbReference type="Pfam" id="PF13491">
    <property type="entry name" value="FtsK_4TM"/>
    <property type="match status" value="1"/>
</dbReference>
<feature type="transmembrane region" description="Helical" evidence="14">
    <location>
        <begin position="90"/>
        <end position="109"/>
    </location>
</feature>
<dbReference type="Proteomes" id="UP000315145">
    <property type="component" value="Unassembled WGS sequence"/>
</dbReference>
<keyword evidence="10" id="KW-0238">DNA-binding</keyword>
<evidence type="ECO:0000313" key="19">
    <source>
        <dbReference type="Proteomes" id="UP000322315"/>
    </source>
</evidence>
<keyword evidence="6 13" id="KW-0547">Nucleotide-binding</keyword>
<feature type="domain" description="FtsK" evidence="15">
    <location>
        <begin position="451"/>
        <end position="655"/>
    </location>
</feature>
<evidence type="ECO:0000256" key="13">
    <source>
        <dbReference type="PROSITE-ProRule" id="PRU00289"/>
    </source>
</evidence>
<dbReference type="Gene3D" id="3.30.980.40">
    <property type="match status" value="1"/>
</dbReference>
<dbReference type="EMBL" id="VWRS01000008">
    <property type="protein sequence ID" value="KAA5823803.1"/>
    <property type="molecule type" value="Genomic_DNA"/>
</dbReference>
<comment type="similarity">
    <text evidence="2">Belongs to the FtsK/SpoIIIE/SftA family.</text>
</comment>
<gene>
    <name evidence="16" type="ORF">F2B50_14020</name>
    <name evidence="17" type="ORF">FPF71_14020</name>
</gene>
<dbReference type="InterPro" id="IPR036390">
    <property type="entry name" value="WH_DNA-bd_sf"/>
</dbReference>
<dbReference type="PROSITE" id="PS50901">
    <property type="entry name" value="FTSK"/>
    <property type="match status" value="1"/>
</dbReference>
<feature type="transmembrane region" description="Helical" evidence="14">
    <location>
        <begin position="121"/>
        <end position="140"/>
    </location>
</feature>
<evidence type="ECO:0000256" key="5">
    <source>
        <dbReference type="ARBA" id="ARBA00022692"/>
    </source>
</evidence>
<keyword evidence="18" id="KW-1185">Reference proteome</keyword>
<evidence type="ECO:0000313" key="18">
    <source>
        <dbReference type="Proteomes" id="UP000315145"/>
    </source>
</evidence>